<keyword evidence="1" id="KW-0812">Transmembrane</keyword>
<evidence type="ECO:0000313" key="2">
    <source>
        <dbReference type="EMBL" id="EYC45912.1"/>
    </source>
</evidence>
<gene>
    <name evidence="2" type="primary">Acey_s0413.g1004</name>
    <name evidence="2" type="ORF">Y032_0413g1004</name>
</gene>
<keyword evidence="1" id="KW-1133">Transmembrane helix</keyword>
<dbReference type="EMBL" id="JARK01000013">
    <property type="protein sequence ID" value="EYC45912.1"/>
    <property type="molecule type" value="Genomic_DNA"/>
</dbReference>
<feature type="transmembrane region" description="Helical" evidence="1">
    <location>
        <begin position="51"/>
        <end position="71"/>
    </location>
</feature>
<dbReference type="AlphaFoldDB" id="A0A016X2Z9"/>
<dbReference type="Proteomes" id="UP000024635">
    <property type="component" value="Unassembled WGS sequence"/>
</dbReference>
<organism evidence="2 3">
    <name type="scientific">Ancylostoma ceylanicum</name>
    <dbReference type="NCBI Taxonomy" id="53326"/>
    <lineage>
        <taxon>Eukaryota</taxon>
        <taxon>Metazoa</taxon>
        <taxon>Ecdysozoa</taxon>
        <taxon>Nematoda</taxon>
        <taxon>Chromadorea</taxon>
        <taxon>Rhabditida</taxon>
        <taxon>Rhabditina</taxon>
        <taxon>Rhabditomorpha</taxon>
        <taxon>Strongyloidea</taxon>
        <taxon>Ancylostomatidae</taxon>
        <taxon>Ancylostomatinae</taxon>
        <taxon>Ancylostoma</taxon>
    </lineage>
</organism>
<name>A0A016X2Z9_9BILA</name>
<sequence>MSLTMQEYSLQLFYKKKFTIALGQEGNVRRGFHALRPVIMWPIIYGLGENSWGFVLVSGVYFISFYLFVLIQWYSFFKAASAGILLSFVEIVSDAI</sequence>
<proteinExistence type="predicted"/>
<evidence type="ECO:0000256" key="1">
    <source>
        <dbReference type="SAM" id="Phobius"/>
    </source>
</evidence>
<protein>
    <submittedName>
        <fullName evidence="2">Uncharacterized protein</fullName>
    </submittedName>
</protein>
<evidence type="ECO:0000313" key="3">
    <source>
        <dbReference type="Proteomes" id="UP000024635"/>
    </source>
</evidence>
<keyword evidence="3" id="KW-1185">Reference proteome</keyword>
<accession>A0A016X2Z9</accession>
<comment type="caution">
    <text evidence="2">The sequence shown here is derived from an EMBL/GenBank/DDBJ whole genome shotgun (WGS) entry which is preliminary data.</text>
</comment>
<keyword evidence="1" id="KW-0472">Membrane</keyword>
<reference evidence="3" key="1">
    <citation type="journal article" date="2015" name="Nat. Genet.">
        <title>The genome and transcriptome of the zoonotic hookworm Ancylostoma ceylanicum identify infection-specific gene families.</title>
        <authorList>
            <person name="Schwarz E.M."/>
            <person name="Hu Y."/>
            <person name="Antoshechkin I."/>
            <person name="Miller M.M."/>
            <person name="Sternberg P.W."/>
            <person name="Aroian R.V."/>
        </authorList>
    </citation>
    <scope>NUCLEOTIDE SEQUENCE</scope>
    <source>
        <strain evidence="3">HY135</strain>
    </source>
</reference>